<dbReference type="Proteomes" id="UP000092544">
    <property type="component" value="Unassembled WGS sequence"/>
</dbReference>
<dbReference type="InterPro" id="IPR052713">
    <property type="entry name" value="FeoA"/>
</dbReference>
<protein>
    <submittedName>
        <fullName evidence="4">FeoA domain protein</fullName>
    </submittedName>
</protein>
<proteinExistence type="predicted"/>
<dbReference type="STRING" id="1792290.MSP8886_00658"/>
<dbReference type="PANTHER" id="PTHR42954">
    <property type="entry name" value="FE(2+) TRANSPORT PROTEIN A"/>
    <property type="match status" value="1"/>
</dbReference>
<sequence>MVLSELTRGQEATIHHVSHPRDDMQIQLNALGFDPGETIKLLMKAPLGNPLQVKVGATLIAIHTDDAQHVHLCDGDCEGHDE</sequence>
<dbReference type="InterPro" id="IPR007167">
    <property type="entry name" value="Fe-transptr_FeoA-like"/>
</dbReference>
<reference evidence="4 5" key="1">
    <citation type="submission" date="2016-06" db="EMBL/GenBank/DDBJ databases">
        <authorList>
            <person name="Kjaerup R.B."/>
            <person name="Dalgaard T.S."/>
            <person name="Juul-Madsen H.R."/>
        </authorList>
    </citation>
    <scope>NUCLEOTIDE SEQUENCE [LARGE SCALE GENOMIC DNA]</scope>
    <source>
        <strain evidence="4 5">CECT 8886</strain>
    </source>
</reference>
<evidence type="ECO:0000313" key="4">
    <source>
        <dbReference type="EMBL" id="SBS26635.1"/>
    </source>
</evidence>
<dbReference type="AlphaFoldDB" id="A0A1A8T6D3"/>
<feature type="domain" description="Ferrous iron transporter FeoA-like" evidence="3">
    <location>
        <begin position="1"/>
        <end position="74"/>
    </location>
</feature>
<evidence type="ECO:0000256" key="1">
    <source>
        <dbReference type="ARBA" id="ARBA00023004"/>
    </source>
</evidence>
<name>A0A1A8T6D3_9GAMM</name>
<dbReference type="GO" id="GO:0046914">
    <property type="term" value="F:transition metal ion binding"/>
    <property type="evidence" value="ECO:0007669"/>
    <property type="project" value="InterPro"/>
</dbReference>
<evidence type="ECO:0000313" key="5">
    <source>
        <dbReference type="Proteomes" id="UP000092544"/>
    </source>
</evidence>
<dbReference type="InterPro" id="IPR008988">
    <property type="entry name" value="Transcriptional_repressor_C"/>
</dbReference>
<gene>
    <name evidence="4" type="ORF">MSP8886_00658</name>
</gene>
<dbReference type="PANTHER" id="PTHR42954:SF2">
    <property type="entry name" value="FE(2+) TRANSPORT PROTEIN A"/>
    <property type="match status" value="1"/>
</dbReference>
<accession>A0A1A8T6D3</accession>
<dbReference type="OrthoDB" id="9811076at2"/>
<evidence type="ECO:0000259" key="3">
    <source>
        <dbReference type="SMART" id="SM00899"/>
    </source>
</evidence>
<feature type="region of interest" description="Disordered" evidence="2">
    <location>
        <begin position="1"/>
        <end position="20"/>
    </location>
</feature>
<evidence type="ECO:0000256" key="2">
    <source>
        <dbReference type="SAM" id="MobiDB-lite"/>
    </source>
</evidence>
<dbReference type="InterPro" id="IPR038157">
    <property type="entry name" value="FeoA_core_dom"/>
</dbReference>
<keyword evidence="5" id="KW-1185">Reference proteome</keyword>
<dbReference type="SMART" id="SM00899">
    <property type="entry name" value="FeoA"/>
    <property type="match status" value="1"/>
</dbReference>
<dbReference type="EMBL" id="FLOB01000001">
    <property type="protein sequence ID" value="SBS26635.1"/>
    <property type="molecule type" value="Genomic_DNA"/>
</dbReference>
<keyword evidence="1" id="KW-0408">Iron</keyword>
<dbReference type="SUPFAM" id="SSF50037">
    <property type="entry name" value="C-terminal domain of transcriptional repressors"/>
    <property type="match status" value="1"/>
</dbReference>
<organism evidence="4 5">
    <name type="scientific">Marinomonas spartinae</name>
    <dbReference type="NCBI Taxonomy" id="1792290"/>
    <lineage>
        <taxon>Bacteria</taxon>
        <taxon>Pseudomonadati</taxon>
        <taxon>Pseudomonadota</taxon>
        <taxon>Gammaproteobacteria</taxon>
        <taxon>Oceanospirillales</taxon>
        <taxon>Oceanospirillaceae</taxon>
        <taxon>Marinomonas</taxon>
    </lineage>
</organism>
<dbReference type="Gene3D" id="2.30.30.90">
    <property type="match status" value="1"/>
</dbReference>
<dbReference type="Pfam" id="PF04023">
    <property type="entry name" value="FeoA"/>
    <property type="match status" value="1"/>
</dbReference>